<evidence type="ECO:0000256" key="6">
    <source>
        <dbReference type="SAM" id="MobiDB-lite"/>
    </source>
</evidence>
<dbReference type="EnsemblProtists" id="EOD30815">
    <property type="protein sequence ID" value="EOD30815"/>
    <property type="gene ID" value="EMIHUDRAFT_113076"/>
</dbReference>
<sequence length="788" mass="84258">MAAAALCDGDVKMVIWDLDGTLWRGTLDEADADDDLADGSLAPLIRLLAQRGIVSSVCSFNDEERACAALQRLGVWELIVFPAISFDSAFSKPAAIRATLSAAGLSPANALFCDDEPRHRAAAAAALPGLLTRGWYWELLERDTDLLAPDRAGGGRGGGLESFTWKAAVYQRLLASHALLPPPAGALPPQQHEALLRQRASHVKASDEYERFAVGSLLALRQYCSSPAAAAAIEREVEAAAARAAEEAGEEAEEVGEEAAAAEAAAEEAEEVGETGEEAGEKAAREEAREAGEEGLAAAARSSRLFEREQGAMRGGQYDVVVWDLERELLWPVATCSGGGGGGGSDGGDGGGTLLLPVDLQHALPRCRCPLVAAWAELWRVSHGTPRREELTDARLLSGVEVAAQIRWLRSALPAETSLLLLDVPPVWEDGSPTHSPGWQRTLAAFPASLRRGLEQRVACASVEVGRVVEELPNTALVRRAAALREGDLLEWVHTTRRAAAETAAAVVHAYADARACSRCSGERDAAGCFGEDSDGDIDVPRRRPRRPRPDEPPRRSPVPKAARPEAPPWALLDGVFTPSELARVIALCEQLDRSAVRDPEIAGFKLATTSVVHYSVSADGAPSFAGDEPPDPLLDTGWLFRPLVAALRRGDAALGGALPLRAFCTSVQYNRYDGGDHFEHFHVDEVECETAYKSLSLVLFLSRPDEYGGGEFELRRGEGGQVTALRPDANSAAVFCAREVFHRVRRVTRGARRTLVLWACATRASAVCDGPAEPCVAFGRIGASPFL</sequence>
<keyword evidence="2" id="KW-0479">Metal-binding</keyword>
<dbReference type="Pfam" id="PF13640">
    <property type="entry name" value="2OG-FeII_Oxy_3"/>
    <property type="match status" value="1"/>
</dbReference>
<dbReference type="InterPro" id="IPR005123">
    <property type="entry name" value="Oxoglu/Fe-dep_dioxygenase_dom"/>
</dbReference>
<evidence type="ECO:0000256" key="4">
    <source>
        <dbReference type="ARBA" id="ARBA00023002"/>
    </source>
</evidence>
<evidence type="ECO:0000259" key="7">
    <source>
        <dbReference type="PROSITE" id="PS51471"/>
    </source>
</evidence>
<dbReference type="GO" id="GO:0051213">
    <property type="term" value="F:dioxygenase activity"/>
    <property type="evidence" value="ECO:0007669"/>
    <property type="project" value="UniProtKB-KW"/>
</dbReference>
<keyword evidence="4" id="KW-0560">Oxidoreductase</keyword>
<feature type="compositionally biased region" description="Basic and acidic residues" evidence="6">
    <location>
        <begin position="279"/>
        <end position="292"/>
    </location>
</feature>
<keyword evidence="3" id="KW-0223">Dioxygenase</keyword>
<dbReference type="Proteomes" id="UP000013827">
    <property type="component" value="Unassembled WGS sequence"/>
</dbReference>
<dbReference type="GO" id="GO:0031418">
    <property type="term" value="F:L-ascorbic acid binding"/>
    <property type="evidence" value="ECO:0007669"/>
    <property type="project" value="InterPro"/>
</dbReference>
<dbReference type="PROSITE" id="PS51471">
    <property type="entry name" value="FE2OG_OXY"/>
    <property type="match status" value="1"/>
</dbReference>
<feature type="region of interest" description="Disordered" evidence="6">
    <location>
        <begin position="245"/>
        <end position="296"/>
    </location>
</feature>
<dbReference type="PaxDb" id="2903-EOD30815"/>
<evidence type="ECO:0000256" key="2">
    <source>
        <dbReference type="ARBA" id="ARBA00022723"/>
    </source>
</evidence>
<proteinExistence type="predicted"/>
<dbReference type="Gene3D" id="2.60.120.620">
    <property type="entry name" value="q2cbj1_9rhob like domain"/>
    <property type="match status" value="1"/>
</dbReference>
<dbReference type="InterPro" id="IPR036412">
    <property type="entry name" value="HAD-like_sf"/>
</dbReference>
<dbReference type="GeneID" id="17276089"/>
<protein>
    <recommendedName>
        <fullName evidence="7">Fe2OG dioxygenase domain-containing protein</fullName>
    </recommendedName>
</protein>
<keyword evidence="9" id="KW-1185">Reference proteome</keyword>
<evidence type="ECO:0000313" key="9">
    <source>
        <dbReference type="Proteomes" id="UP000013827"/>
    </source>
</evidence>
<reference evidence="9" key="1">
    <citation type="journal article" date="2013" name="Nature">
        <title>Pan genome of the phytoplankton Emiliania underpins its global distribution.</title>
        <authorList>
            <person name="Read B.A."/>
            <person name="Kegel J."/>
            <person name="Klute M.J."/>
            <person name="Kuo A."/>
            <person name="Lefebvre S.C."/>
            <person name="Maumus F."/>
            <person name="Mayer C."/>
            <person name="Miller J."/>
            <person name="Monier A."/>
            <person name="Salamov A."/>
            <person name="Young J."/>
            <person name="Aguilar M."/>
            <person name="Claverie J.M."/>
            <person name="Frickenhaus S."/>
            <person name="Gonzalez K."/>
            <person name="Herman E.K."/>
            <person name="Lin Y.C."/>
            <person name="Napier J."/>
            <person name="Ogata H."/>
            <person name="Sarno A.F."/>
            <person name="Shmutz J."/>
            <person name="Schroeder D."/>
            <person name="de Vargas C."/>
            <person name="Verret F."/>
            <person name="von Dassow P."/>
            <person name="Valentin K."/>
            <person name="Van de Peer Y."/>
            <person name="Wheeler G."/>
            <person name="Dacks J.B."/>
            <person name="Delwiche C.F."/>
            <person name="Dyhrman S.T."/>
            <person name="Glockner G."/>
            <person name="John U."/>
            <person name="Richards T."/>
            <person name="Worden A.Z."/>
            <person name="Zhang X."/>
            <person name="Grigoriev I.V."/>
            <person name="Allen A.E."/>
            <person name="Bidle K."/>
            <person name="Borodovsky M."/>
            <person name="Bowler C."/>
            <person name="Brownlee C."/>
            <person name="Cock J.M."/>
            <person name="Elias M."/>
            <person name="Gladyshev V.N."/>
            <person name="Groth M."/>
            <person name="Guda C."/>
            <person name="Hadaegh A."/>
            <person name="Iglesias-Rodriguez M.D."/>
            <person name="Jenkins J."/>
            <person name="Jones B.M."/>
            <person name="Lawson T."/>
            <person name="Leese F."/>
            <person name="Lindquist E."/>
            <person name="Lobanov A."/>
            <person name="Lomsadze A."/>
            <person name="Malik S.B."/>
            <person name="Marsh M.E."/>
            <person name="Mackinder L."/>
            <person name="Mock T."/>
            <person name="Mueller-Roeber B."/>
            <person name="Pagarete A."/>
            <person name="Parker M."/>
            <person name="Probert I."/>
            <person name="Quesneville H."/>
            <person name="Raines C."/>
            <person name="Rensing S.A."/>
            <person name="Riano-Pachon D.M."/>
            <person name="Richier S."/>
            <person name="Rokitta S."/>
            <person name="Shiraiwa Y."/>
            <person name="Soanes D.M."/>
            <person name="van der Giezen M."/>
            <person name="Wahlund T.M."/>
            <person name="Williams B."/>
            <person name="Wilson W."/>
            <person name="Wolfe G."/>
            <person name="Wurch L.L."/>
        </authorList>
    </citation>
    <scope>NUCLEOTIDE SEQUENCE</scope>
</reference>
<evidence type="ECO:0000256" key="3">
    <source>
        <dbReference type="ARBA" id="ARBA00022964"/>
    </source>
</evidence>
<comment type="cofactor">
    <cofactor evidence="1">
        <name>L-ascorbate</name>
        <dbReference type="ChEBI" id="CHEBI:38290"/>
    </cofactor>
</comment>
<keyword evidence="5" id="KW-0408">Iron</keyword>
<dbReference type="InterPro" id="IPR006620">
    <property type="entry name" value="Pro_4_hyd_alph"/>
</dbReference>
<evidence type="ECO:0000256" key="5">
    <source>
        <dbReference type="ARBA" id="ARBA00023004"/>
    </source>
</evidence>
<dbReference type="Gene3D" id="3.40.50.1000">
    <property type="entry name" value="HAD superfamily/HAD-like"/>
    <property type="match status" value="1"/>
</dbReference>
<dbReference type="InterPro" id="IPR023214">
    <property type="entry name" value="HAD_sf"/>
</dbReference>
<reference evidence="8" key="2">
    <citation type="submission" date="2024-10" db="UniProtKB">
        <authorList>
            <consortium name="EnsemblProtists"/>
        </authorList>
    </citation>
    <scope>IDENTIFICATION</scope>
</reference>
<evidence type="ECO:0000313" key="8">
    <source>
        <dbReference type="EnsemblProtists" id="EOD30815"/>
    </source>
</evidence>
<feature type="compositionally biased region" description="Acidic residues" evidence="6">
    <location>
        <begin position="247"/>
        <end position="257"/>
    </location>
</feature>
<name>A0A0D3K4Y0_EMIH1</name>
<dbReference type="RefSeq" id="XP_005783244.1">
    <property type="nucleotide sequence ID" value="XM_005783187.1"/>
</dbReference>
<accession>A0A0D3K4Y0</accession>
<organism evidence="8 9">
    <name type="scientific">Emiliania huxleyi (strain CCMP1516)</name>
    <dbReference type="NCBI Taxonomy" id="280463"/>
    <lineage>
        <taxon>Eukaryota</taxon>
        <taxon>Haptista</taxon>
        <taxon>Haptophyta</taxon>
        <taxon>Prymnesiophyceae</taxon>
        <taxon>Isochrysidales</taxon>
        <taxon>Noelaerhabdaceae</taxon>
        <taxon>Emiliania</taxon>
    </lineage>
</organism>
<dbReference type="InterPro" id="IPR044862">
    <property type="entry name" value="Pro_4_hyd_alph_FE2OG_OXY"/>
</dbReference>
<dbReference type="GO" id="GO:0005506">
    <property type="term" value="F:iron ion binding"/>
    <property type="evidence" value="ECO:0007669"/>
    <property type="project" value="InterPro"/>
</dbReference>
<feature type="region of interest" description="Disordered" evidence="6">
    <location>
        <begin position="531"/>
        <end position="566"/>
    </location>
</feature>
<dbReference type="AlphaFoldDB" id="A0A0D3K4Y0"/>
<dbReference type="HOGENOM" id="CLU_356194_0_0_1"/>
<dbReference type="GO" id="GO:0016705">
    <property type="term" value="F:oxidoreductase activity, acting on paired donors, with incorporation or reduction of molecular oxygen"/>
    <property type="evidence" value="ECO:0007669"/>
    <property type="project" value="InterPro"/>
</dbReference>
<dbReference type="SMART" id="SM00702">
    <property type="entry name" value="P4Hc"/>
    <property type="match status" value="1"/>
</dbReference>
<evidence type="ECO:0000256" key="1">
    <source>
        <dbReference type="ARBA" id="ARBA00001961"/>
    </source>
</evidence>
<dbReference type="SUPFAM" id="SSF56784">
    <property type="entry name" value="HAD-like"/>
    <property type="match status" value="1"/>
</dbReference>
<dbReference type="KEGG" id="ehx:EMIHUDRAFT_113076"/>
<feature type="domain" description="Fe2OG dioxygenase" evidence="7">
    <location>
        <begin position="664"/>
        <end position="762"/>
    </location>
</feature>
<feature type="compositionally biased region" description="Acidic residues" evidence="6">
    <location>
        <begin position="265"/>
        <end position="278"/>
    </location>
</feature>